<reference evidence="1 2" key="1">
    <citation type="submission" date="2019-01" db="EMBL/GenBank/DDBJ databases">
        <authorList>
            <person name="Alioto T."/>
            <person name="Alioto T."/>
        </authorList>
    </citation>
    <scope>NUCLEOTIDE SEQUENCE [LARGE SCALE GENOMIC DNA]</scope>
</reference>
<dbReference type="Proteomes" id="UP000386466">
    <property type="component" value="Unassembled WGS sequence"/>
</dbReference>
<proteinExistence type="predicted"/>
<dbReference type="EMBL" id="CAAGRJ010001676">
    <property type="protein sequence ID" value="VFV19744.1"/>
    <property type="molecule type" value="Genomic_DNA"/>
</dbReference>
<evidence type="ECO:0000313" key="2">
    <source>
        <dbReference type="Proteomes" id="UP000386466"/>
    </source>
</evidence>
<keyword evidence="2" id="KW-1185">Reference proteome</keyword>
<dbReference type="AlphaFoldDB" id="A0A485MHH3"/>
<accession>A0A485MHH3</accession>
<organism evidence="1 2">
    <name type="scientific">Lynx pardinus</name>
    <name type="common">Iberian lynx</name>
    <name type="synonym">Felis pardina</name>
    <dbReference type="NCBI Taxonomy" id="191816"/>
    <lineage>
        <taxon>Eukaryota</taxon>
        <taxon>Metazoa</taxon>
        <taxon>Chordata</taxon>
        <taxon>Craniata</taxon>
        <taxon>Vertebrata</taxon>
        <taxon>Euteleostomi</taxon>
        <taxon>Mammalia</taxon>
        <taxon>Eutheria</taxon>
        <taxon>Laurasiatheria</taxon>
        <taxon>Carnivora</taxon>
        <taxon>Feliformia</taxon>
        <taxon>Felidae</taxon>
        <taxon>Felinae</taxon>
        <taxon>Lynx</taxon>
    </lineage>
</organism>
<sequence length="117" mass="12873">MIPPDQELLVWYGNSHNTFLGIPGVPGLEEEQKKNKHGRLLASGDPGSISSSIEHRLLAQAGRCPWSCPPQSPHERQCSVGRHQRGRGCSARSKGPSTLAMYMPLCPRCRAWGRCLV</sequence>
<evidence type="ECO:0000313" key="1">
    <source>
        <dbReference type="EMBL" id="VFV19744.1"/>
    </source>
</evidence>
<name>A0A485MHH3_LYNPA</name>
<gene>
    <name evidence="1" type="ORF">LYPA_23C010105</name>
</gene>
<protein>
    <submittedName>
        <fullName evidence="1">Pr domain zinc finger protein 12</fullName>
    </submittedName>
</protein>